<accession>A0ABT5XBP9</accession>
<evidence type="ECO:0000313" key="3">
    <source>
        <dbReference type="Proteomes" id="UP001215956"/>
    </source>
</evidence>
<name>A0ABT5XBP9_9EURY</name>
<evidence type="ECO:0000256" key="1">
    <source>
        <dbReference type="SAM" id="MobiDB-lite"/>
    </source>
</evidence>
<gene>
    <name evidence="2" type="ORF">P0O24_00015</name>
</gene>
<comment type="caution">
    <text evidence="2">The sequence shown here is derived from an EMBL/GenBank/DDBJ whole genome shotgun (WGS) entry which is preliminary data.</text>
</comment>
<dbReference type="EMBL" id="JARFPL010000001">
    <property type="protein sequence ID" value="MDF0591972.1"/>
    <property type="molecule type" value="Genomic_DNA"/>
</dbReference>
<dbReference type="Proteomes" id="UP001215956">
    <property type="component" value="Unassembled WGS sequence"/>
</dbReference>
<dbReference type="RefSeq" id="WP_316967685.1">
    <property type="nucleotide sequence ID" value="NZ_JARFPL010000001.1"/>
</dbReference>
<keyword evidence="3" id="KW-1185">Reference proteome</keyword>
<sequence>MTYEIQPNKTARSQEEEEEEEEEARQLRTEVECLKPDSRMEDLRFYIVEKAKCSAEGVARIHTYWHLSWWEGDGARDMYLRRRCIVL</sequence>
<feature type="region of interest" description="Disordered" evidence="1">
    <location>
        <begin position="1"/>
        <end position="27"/>
    </location>
</feature>
<reference evidence="2 3" key="1">
    <citation type="submission" date="2023-03" db="EMBL/GenBank/DDBJ databases">
        <title>Whole genome sequencing of Methanotrichaceae archaeon M04Ac.</title>
        <authorList>
            <person name="Khomyakova M.A."/>
            <person name="Merkel A.Y."/>
            <person name="Slobodkin A.I."/>
        </authorList>
    </citation>
    <scope>NUCLEOTIDE SEQUENCE [LARGE SCALE GENOMIC DNA]</scope>
    <source>
        <strain evidence="2 3">M04Ac</strain>
    </source>
</reference>
<protein>
    <submittedName>
        <fullName evidence="2">Uncharacterized protein</fullName>
    </submittedName>
</protein>
<feature type="compositionally biased region" description="Polar residues" evidence="1">
    <location>
        <begin position="1"/>
        <end position="11"/>
    </location>
</feature>
<evidence type="ECO:0000313" key="2">
    <source>
        <dbReference type="EMBL" id="MDF0591972.1"/>
    </source>
</evidence>
<organism evidence="2 3">
    <name type="scientific">Candidatus Methanocrinis alkalitolerans</name>
    <dbReference type="NCBI Taxonomy" id="3033395"/>
    <lineage>
        <taxon>Archaea</taxon>
        <taxon>Methanobacteriati</taxon>
        <taxon>Methanobacteriota</taxon>
        <taxon>Stenosarchaea group</taxon>
        <taxon>Methanomicrobia</taxon>
        <taxon>Methanotrichales</taxon>
        <taxon>Methanotrichaceae</taxon>
        <taxon>Methanocrinis</taxon>
    </lineage>
</organism>
<proteinExistence type="predicted"/>